<dbReference type="InterPro" id="IPR008979">
    <property type="entry name" value="Galactose-bd-like_sf"/>
</dbReference>
<dbReference type="InterPro" id="IPR000421">
    <property type="entry name" value="FA58C"/>
</dbReference>
<feature type="domain" description="F5/8 type C" evidence="2">
    <location>
        <begin position="273"/>
        <end position="427"/>
    </location>
</feature>
<proteinExistence type="predicted"/>
<keyword evidence="4" id="KW-1185">Reference proteome</keyword>
<evidence type="ECO:0000259" key="2">
    <source>
        <dbReference type="PROSITE" id="PS50022"/>
    </source>
</evidence>
<dbReference type="SUPFAM" id="SSF49785">
    <property type="entry name" value="Galactose-binding domain-like"/>
    <property type="match status" value="1"/>
</dbReference>
<protein>
    <recommendedName>
        <fullName evidence="2">F5/8 type C domain-containing protein</fullName>
    </recommendedName>
</protein>
<sequence>MSQEKQVTQIQLECSSILQVPLQSYINDFTFIVNGKEFKTSKIISDLLSPKISQIHSTDPTFDEFTINTKEQGDFSHILQLVNFRSNKISDDEICFYTEVLDILKNCSIIIEDNKIVELTKDNIISELRKHEIHSKYYSKKYREEIEFASKNLSEILKEQENDMKKLKKETLEDIINNENLTIDSEDELLHFVNELYKSDSSYANLYECIYFNNVSLEMINEFIQNFDLDDMTTGTWIRICERLGGQETTRKGYKKPKVKGKIFEPSESDPFSGIFNFLRTQTNKIENEIEITASSIWEEDNERRQPRTVALKENPGNLFYSKNVAGSWLMVDFKEYRIIPTDYTIRSYNSGPGWHHPKSWVIEVSNDKNSWEIIDEVNNCSYLNGKRLVHTFKIQKRQSNEIRYMRIRQTADWYNANILGFETLEIYGTLIENSSK</sequence>
<dbReference type="EMBL" id="JAPFFF010000021">
    <property type="protein sequence ID" value="KAK8854263.1"/>
    <property type="molecule type" value="Genomic_DNA"/>
</dbReference>
<evidence type="ECO:0000313" key="3">
    <source>
        <dbReference type="EMBL" id="KAK8854263.1"/>
    </source>
</evidence>
<dbReference type="PROSITE" id="PS50022">
    <property type="entry name" value="FA58C_3"/>
    <property type="match status" value="1"/>
</dbReference>
<evidence type="ECO:0000313" key="4">
    <source>
        <dbReference type="Proteomes" id="UP001470230"/>
    </source>
</evidence>
<dbReference type="Gene3D" id="2.60.120.260">
    <property type="entry name" value="Galactose-binding domain-like"/>
    <property type="match status" value="1"/>
</dbReference>
<keyword evidence="1" id="KW-0175">Coiled coil</keyword>
<gene>
    <name evidence="3" type="ORF">M9Y10_016822</name>
</gene>
<dbReference type="InterPro" id="IPR012919">
    <property type="entry name" value="SUN_dom"/>
</dbReference>
<evidence type="ECO:0000256" key="1">
    <source>
        <dbReference type="SAM" id="Coils"/>
    </source>
</evidence>
<name>A0ABR2HYL7_9EUKA</name>
<dbReference type="Pfam" id="PF07738">
    <property type="entry name" value="Sad1_UNC"/>
    <property type="match status" value="1"/>
</dbReference>
<dbReference type="Proteomes" id="UP001470230">
    <property type="component" value="Unassembled WGS sequence"/>
</dbReference>
<accession>A0ABR2HYL7</accession>
<organism evidence="3 4">
    <name type="scientific">Tritrichomonas musculus</name>
    <dbReference type="NCBI Taxonomy" id="1915356"/>
    <lineage>
        <taxon>Eukaryota</taxon>
        <taxon>Metamonada</taxon>
        <taxon>Parabasalia</taxon>
        <taxon>Tritrichomonadida</taxon>
        <taxon>Tritrichomonadidae</taxon>
        <taxon>Tritrichomonas</taxon>
    </lineage>
</organism>
<comment type="caution">
    <text evidence="3">The sequence shown here is derived from an EMBL/GenBank/DDBJ whole genome shotgun (WGS) entry which is preliminary data.</text>
</comment>
<reference evidence="3 4" key="1">
    <citation type="submission" date="2024-04" db="EMBL/GenBank/DDBJ databases">
        <title>Tritrichomonas musculus Genome.</title>
        <authorList>
            <person name="Alves-Ferreira E."/>
            <person name="Grigg M."/>
            <person name="Lorenzi H."/>
            <person name="Galac M."/>
        </authorList>
    </citation>
    <scope>NUCLEOTIDE SEQUENCE [LARGE SCALE GENOMIC DNA]</scope>
    <source>
        <strain evidence="3 4">EAF2021</strain>
    </source>
</reference>
<feature type="coiled-coil region" evidence="1">
    <location>
        <begin position="139"/>
        <end position="170"/>
    </location>
</feature>